<proteinExistence type="predicted"/>
<protein>
    <recommendedName>
        <fullName evidence="3">Phage protein</fullName>
    </recommendedName>
</protein>
<keyword evidence="2" id="KW-1185">Reference proteome</keyword>
<evidence type="ECO:0008006" key="3">
    <source>
        <dbReference type="Google" id="ProtNLM"/>
    </source>
</evidence>
<dbReference type="Proteomes" id="UP001393056">
    <property type="component" value="Unassembled WGS sequence"/>
</dbReference>
<sequence>MDLIRRIISLNENEAKNAWQRLEKWLTESGKTSLKSFAYKNHIFFVTLVNSSEFNDLILENSTEWYFIHSEDKNFKSLCKIIDYDGNLVDEKRYPKISASIWILKSNLDNFKILNPTLIYSPHNFENHNQKIDIDFLELIRKLDNEKMKLIEITGNNKISQNHTQRIR</sequence>
<accession>A0ABU9I9D6</accession>
<evidence type="ECO:0000313" key="1">
    <source>
        <dbReference type="EMBL" id="MEL1249034.1"/>
    </source>
</evidence>
<gene>
    <name evidence="1" type="ORF">AAEO58_13355</name>
</gene>
<evidence type="ECO:0000313" key="2">
    <source>
        <dbReference type="Proteomes" id="UP001393056"/>
    </source>
</evidence>
<dbReference type="EMBL" id="JBBYHT010000010">
    <property type="protein sequence ID" value="MEL1249034.1"/>
    <property type="molecule type" value="Genomic_DNA"/>
</dbReference>
<name>A0ABU9I9D6_9FLAO</name>
<reference evidence="1 2" key="1">
    <citation type="submission" date="2024-04" db="EMBL/GenBank/DDBJ databases">
        <title>Flavobacterium sp. DGU41 16S ribosomal RNA gene Genome sequencing and assembly.</title>
        <authorList>
            <person name="Park S."/>
        </authorList>
    </citation>
    <scope>NUCLEOTIDE SEQUENCE [LARGE SCALE GENOMIC DNA]</scope>
    <source>
        <strain evidence="1 2">DGU41</strain>
    </source>
</reference>
<comment type="caution">
    <text evidence="1">The sequence shown here is derived from an EMBL/GenBank/DDBJ whole genome shotgun (WGS) entry which is preliminary data.</text>
</comment>
<organism evidence="1 2">
    <name type="scientific">Flavobacterium helocola</name>
    <dbReference type="NCBI Taxonomy" id="3139139"/>
    <lineage>
        <taxon>Bacteria</taxon>
        <taxon>Pseudomonadati</taxon>
        <taxon>Bacteroidota</taxon>
        <taxon>Flavobacteriia</taxon>
        <taxon>Flavobacteriales</taxon>
        <taxon>Flavobacteriaceae</taxon>
        <taxon>Flavobacterium</taxon>
    </lineage>
</organism>
<dbReference type="RefSeq" id="WP_341683902.1">
    <property type="nucleotide sequence ID" value="NZ_JBBYHT010000010.1"/>
</dbReference>